<evidence type="ECO:0000313" key="2">
    <source>
        <dbReference type="EMBL" id="GAA1604603.1"/>
    </source>
</evidence>
<dbReference type="Gene3D" id="3.40.50.720">
    <property type="entry name" value="NAD(P)-binding Rossmann-like Domain"/>
    <property type="match status" value="1"/>
</dbReference>
<protein>
    <submittedName>
        <fullName evidence="2">Saccharopine dehydrogenase NADP-binding domain-containing protein</fullName>
    </submittedName>
</protein>
<dbReference type="InterPro" id="IPR005097">
    <property type="entry name" value="Sacchrp_dh_NADP-bd"/>
</dbReference>
<evidence type="ECO:0000259" key="1">
    <source>
        <dbReference type="Pfam" id="PF03435"/>
    </source>
</evidence>
<evidence type="ECO:0000313" key="3">
    <source>
        <dbReference type="Proteomes" id="UP001500190"/>
    </source>
</evidence>
<keyword evidence="3" id="KW-1185">Reference proteome</keyword>
<dbReference type="Proteomes" id="UP001500190">
    <property type="component" value="Unassembled WGS sequence"/>
</dbReference>
<feature type="domain" description="Saccharopine dehydrogenase NADP binding" evidence="1">
    <location>
        <begin position="5"/>
        <end position="104"/>
    </location>
</feature>
<dbReference type="InterPro" id="IPR036291">
    <property type="entry name" value="NAD(P)-bd_dom_sf"/>
</dbReference>
<gene>
    <name evidence="2" type="ORF">GCM10009742_61700</name>
</gene>
<accession>A0ABN2EGL2</accession>
<dbReference type="PANTHER" id="PTHR43781">
    <property type="entry name" value="SACCHAROPINE DEHYDROGENASE"/>
    <property type="match status" value="1"/>
</dbReference>
<reference evidence="2 3" key="1">
    <citation type="journal article" date="2019" name="Int. J. Syst. Evol. Microbiol.">
        <title>The Global Catalogue of Microorganisms (GCM) 10K type strain sequencing project: providing services to taxonomists for standard genome sequencing and annotation.</title>
        <authorList>
            <consortium name="The Broad Institute Genomics Platform"/>
            <consortium name="The Broad Institute Genome Sequencing Center for Infectious Disease"/>
            <person name="Wu L."/>
            <person name="Ma J."/>
        </authorList>
    </citation>
    <scope>NUCLEOTIDE SEQUENCE [LARGE SCALE GENOMIC DNA]</scope>
    <source>
        <strain evidence="2 3">JCM 14304</strain>
    </source>
</reference>
<dbReference type="EMBL" id="BAAAND010000009">
    <property type="protein sequence ID" value="GAA1604603.1"/>
    <property type="molecule type" value="Genomic_DNA"/>
</dbReference>
<dbReference type="RefSeq" id="WP_344197709.1">
    <property type="nucleotide sequence ID" value="NZ_BAAAND010000009.1"/>
</dbReference>
<dbReference type="SUPFAM" id="SSF51735">
    <property type="entry name" value="NAD(P)-binding Rossmann-fold domains"/>
    <property type="match status" value="1"/>
</dbReference>
<dbReference type="PANTHER" id="PTHR43781:SF1">
    <property type="entry name" value="SACCHAROPINE DEHYDROGENASE"/>
    <property type="match status" value="1"/>
</dbReference>
<organism evidence="2 3">
    <name type="scientific">Kribbella karoonensis</name>
    <dbReference type="NCBI Taxonomy" id="324851"/>
    <lineage>
        <taxon>Bacteria</taxon>
        <taxon>Bacillati</taxon>
        <taxon>Actinomycetota</taxon>
        <taxon>Actinomycetes</taxon>
        <taxon>Propionibacteriales</taxon>
        <taxon>Kribbellaceae</taxon>
        <taxon>Kribbella</taxon>
    </lineage>
</organism>
<dbReference type="Pfam" id="PF03435">
    <property type="entry name" value="Sacchrp_dh_NADP"/>
    <property type="match status" value="1"/>
</dbReference>
<name>A0ABN2EGL2_9ACTN</name>
<proteinExistence type="predicted"/>
<comment type="caution">
    <text evidence="2">The sequence shown here is derived from an EMBL/GenBank/DDBJ whole genome shotgun (WGS) entry which is preliminary data.</text>
</comment>
<sequence>MDEAIAVYGGNGYQGKLVLAELVARGIRPIPVGRDRARLSAAALAVGLDDPEIRVAALEDEAALVAAFEDVEAVINCAGPFTGTGRRVIRAAAAARTPYVDTAGEQEYVKSVFDTFAGAPVSVVPAANDGCVPVDLLAHLMAGEVRRTDRIVLTHVIAGGGGPSRGSLRSALGTLDSLVSGGFTYVDGEWRTAVPASVEQVTLPGHDRPTDVVRLPLCEVVTIPRHVAVGNVESVVEAVVGERLRTPIPPELIETLPDGPSAEARAGQRFTYVVDVWRAGEIVSRGVVEGVDTYGTTAVIAVEAARRLGAGGAPRGVLAPANAFSAADFLNFLGSAGLRWSMRP</sequence>